<dbReference type="CDD" id="cd03801">
    <property type="entry name" value="GT4_PimA-like"/>
    <property type="match status" value="1"/>
</dbReference>
<dbReference type="EMBL" id="FTPR01000001">
    <property type="protein sequence ID" value="SIT81482.1"/>
    <property type="molecule type" value="Genomic_DNA"/>
</dbReference>
<dbReference type="InterPro" id="IPR028098">
    <property type="entry name" value="Glyco_trans_4-like_N"/>
</dbReference>
<evidence type="ECO:0000313" key="4">
    <source>
        <dbReference type="Proteomes" id="UP000186997"/>
    </source>
</evidence>
<name>A0A1R3WSW8_9RHOB</name>
<dbReference type="RefSeq" id="WP_076658844.1">
    <property type="nucleotide sequence ID" value="NZ_FTPR01000001.1"/>
</dbReference>
<proteinExistence type="predicted"/>
<protein>
    <submittedName>
        <fullName evidence="3">Glycosyltransferase Family 4</fullName>
    </submittedName>
</protein>
<dbReference type="InterPro" id="IPR050194">
    <property type="entry name" value="Glycosyltransferase_grp1"/>
</dbReference>
<evidence type="ECO:0000259" key="2">
    <source>
        <dbReference type="Pfam" id="PF13439"/>
    </source>
</evidence>
<feature type="domain" description="Glycosyl transferase family 1" evidence="1">
    <location>
        <begin position="206"/>
        <end position="346"/>
    </location>
</feature>
<dbReference type="Pfam" id="PF13439">
    <property type="entry name" value="Glyco_transf_4"/>
    <property type="match status" value="1"/>
</dbReference>
<evidence type="ECO:0000259" key="1">
    <source>
        <dbReference type="Pfam" id="PF00534"/>
    </source>
</evidence>
<dbReference type="SUPFAM" id="SSF53756">
    <property type="entry name" value="UDP-Glycosyltransferase/glycogen phosphorylase"/>
    <property type="match status" value="1"/>
</dbReference>
<dbReference type="PANTHER" id="PTHR45947">
    <property type="entry name" value="SULFOQUINOVOSYL TRANSFERASE SQD2"/>
    <property type="match status" value="1"/>
</dbReference>
<dbReference type="GO" id="GO:0016757">
    <property type="term" value="F:glycosyltransferase activity"/>
    <property type="evidence" value="ECO:0007669"/>
    <property type="project" value="InterPro"/>
</dbReference>
<keyword evidence="3" id="KW-0808">Transferase</keyword>
<sequence>MVHNHYGSAAPSGENTVFALERDLLRRNGHDVETLERFSDTLRSWGAAGAIAGAAMTPWNPLAARAMVKAMTKFRPDVVHAHNTFPMISPSVFAAAKGAARVLTLHNYRLLCPAAIPMRQGETCTECIDQKSVVPAMRHGCYRGSRLATLPLAANIALNRWRGTWQRDVEAFIALSDFQRNLMAHAALPKERIFIKPNFYPGTPEPSKFEDRPRKVVFAGRLSPEKGVRDLIDAWLAWGEDAPELRIIGHGPLWSELTDRAAGAGNISFLGQVDSQTAEAEIGSARLLILPSRWFEGFPLVLREAFALGTPIAVSNKGPLPEIAAQADGLVFDANNPKELYEKVSARWSQSDRLAAMARSSSFAYEAKYSERENLAMLIDIYEKAVGAAKAGQH</sequence>
<dbReference type="InterPro" id="IPR001296">
    <property type="entry name" value="Glyco_trans_1"/>
</dbReference>
<accession>A0A1R3WSW8</accession>
<dbReference type="Pfam" id="PF00534">
    <property type="entry name" value="Glycos_transf_1"/>
    <property type="match status" value="1"/>
</dbReference>
<gene>
    <name evidence="3" type="ORF">SAMN05421665_1278</name>
</gene>
<reference evidence="4" key="1">
    <citation type="submission" date="2017-01" db="EMBL/GenBank/DDBJ databases">
        <authorList>
            <person name="Varghese N."/>
            <person name="Submissions S."/>
        </authorList>
    </citation>
    <scope>NUCLEOTIDE SEQUENCE [LARGE SCALE GENOMIC DNA]</scope>
    <source>
        <strain evidence="4">DSM 29591</strain>
    </source>
</reference>
<dbReference type="STRING" id="287098.SAMN05421665_1278"/>
<dbReference type="Gene3D" id="3.40.50.2000">
    <property type="entry name" value="Glycogen Phosphorylase B"/>
    <property type="match status" value="2"/>
</dbReference>
<organism evidence="3 4">
    <name type="scientific">Yoonia rosea</name>
    <dbReference type="NCBI Taxonomy" id="287098"/>
    <lineage>
        <taxon>Bacteria</taxon>
        <taxon>Pseudomonadati</taxon>
        <taxon>Pseudomonadota</taxon>
        <taxon>Alphaproteobacteria</taxon>
        <taxon>Rhodobacterales</taxon>
        <taxon>Paracoccaceae</taxon>
        <taxon>Yoonia</taxon>
    </lineage>
</organism>
<evidence type="ECO:0000313" key="3">
    <source>
        <dbReference type="EMBL" id="SIT81482.1"/>
    </source>
</evidence>
<dbReference type="PANTHER" id="PTHR45947:SF13">
    <property type="entry name" value="TRANSFERASE"/>
    <property type="match status" value="1"/>
</dbReference>
<keyword evidence="4" id="KW-1185">Reference proteome</keyword>
<dbReference type="Proteomes" id="UP000186997">
    <property type="component" value="Unassembled WGS sequence"/>
</dbReference>
<dbReference type="AlphaFoldDB" id="A0A1R3WSW8"/>
<feature type="domain" description="Glycosyltransferase subfamily 4-like N-terminal" evidence="2">
    <location>
        <begin position="25"/>
        <end position="199"/>
    </location>
</feature>